<accession>A0A420ECS1</accession>
<evidence type="ECO:0000313" key="3">
    <source>
        <dbReference type="Proteomes" id="UP000286482"/>
    </source>
</evidence>
<evidence type="ECO:0000259" key="1">
    <source>
        <dbReference type="Pfam" id="PF12975"/>
    </source>
</evidence>
<name>A0A420ECS1_9ALTE</name>
<gene>
    <name evidence="2" type="ORF">DBZ36_08600</name>
</gene>
<dbReference type="Proteomes" id="UP000286482">
    <property type="component" value="Unassembled WGS sequence"/>
</dbReference>
<dbReference type="RefSeq" id="WP_120354542.1">
    <property type="nucleotide sequence ID" value="NZ_RAQO01000005.1"/>
</dbReference>
<feature type="domain" description="DUF3859" evidence="1">
    <location>
        <begin position="7"/>
        <end position="123"/>
    </location>
</feature>
<evidence type="ECO:0000313" key="2">
    <source>
        <dbReference type="EMBL" id="RKF18463.1"/>
    </source>
</evidence>
<comment type="caution">
    <text evidence="2">The sequence shown here is derived from an EMBL/GenBank/DDBJ whole genome shotgun (WGS) entry which is preliminary data.</text>
</comment>
<protein>
    <submittedName>
        <fullName evidence="2">DUF3859 domain-containing protein</fullName>
    </submittedName>
</protein>
<dbReference type="OrthoDB" id="9789349at2"/>
<dbReference type="Gene3D" id="2.60.40.2390">
    <property type="match status" value="1"/>
</dbReference>
<keyword evidence="3" id="KW-1185">Reference proteome</keyword>
<dbReference type="InterPro" id="IPR024331">
    <property type="entry name" value="DUF3859"/>
</dbReference>
<organism evidence="2 3">
    <name type="scientific">Alginatibacterium sediminis</name>
    <dbReference type="NCBI Taxonomy" id="2164068"/>
    <lineage>
        <taxon>Bacteria</taxon>
        <taxon>Pseudomonadati</taxon>
        <taxon>Pseudomonadota</taxon>
        <taxon>Gammaproteobacteria</taxon>
        <taxon>Alteromonadales</taxon>
        <taxon>Alteromonadaceae</taxon>
        <taxon>Alginatibacterium</taxon>
    </lineage>
</organism>
<dbReference type="EMBL" id="RAQO01000005">
    <property type="protein sequence ID" value="RKF18463.1"/>
    <property type="molecule type" value="Genomic_DNA"/>
</dbReference>
<reference evidence="2 3" key="1">
    <citation type="submission" date="2018-09" db="EMBL/GenBank/DDBJ databases">
        <authorList>
            <person name="Wang Z."/>
        </authorList>
    </citation>
    <scope>NUCLEOTIDE SEQUENCE [LARGE SCALE GENOMIC DNA]</scope>
    <source>
        <strain evidence="2 3">ALS 81</strain>
    </source>
</reference>
<dbReference type="Pfam" id="PF12975">
    <property type="entry name" value="DUF3859"/>
    <property type="match status" value="1"/>
</dbReference>
<dbReference type="AlphaFoldDB" id="A0A420ECS1"/>
<proteinExistence type="predicted"/>
<sequence>MAKAKIQAKLVSYGRYSTWDSQSKDLPDILEFTQTVEAVLDVEFGMVINIKKAKGEKLEYCINHPQISDKQGLAMAPFTGEVYVRSNDWNFFLGDTVWLPLEDKLGPWDLSLSLHGKTIAQKTITLVKARPLDLFD</sequence>